<reference evidence="1" key="1">
    <citation type="submission" date="2023-03" db="EMBL/GenBank/DDBJ databases">
        <title>Massive genome expansion in bonnet fungi (Mycena s.s.) driven by repeated elements and novel gene families across ecological guilds.</title>
        <authorList>
            <consortium name="Lawrence Berkeley National Laboratory"/>
            <person name="Harder C.B."/>
            <person name="Miyauchi S."/>
            <person name="Viragh M."/>
            <person name="Kuo A."/>
            <person name="Thoen E."/>
            <person name="Andreopoulos B."/>
            <person name="Lu D."/>
            <person name="Skrede I."/>
            <person name="Drula E."/>
            <person name="Henrissat B."/>
            <person name="Morin E."/>
            <person name="Kohler A."/>
            <person name="Barry K."/>
            <person name="LaButti K."/>
            <person name="Morin E."/>
            <person name="Salamov A."/>
            <person name="Lipzen A."/>
            <person name="Mereny Z."/>
            <person name="Hegedus B."/>
            <person name="Baldrian P."/>
            <person name="Stursova M."/>
            <person name="Weitz H."/>
            <person name="Taylor A."/>
            <person name="Grigoriev I.V."/>
            <person name="Nagy L.G."/>
            <person name="Martin F."/>
            <person name="Kauserud H."/>
        </authorList>
    </citation>
    <scope>NUCLEOTIDE SEQUENCE</scope>
    <source>
        <strain evidence="1">CBHHK067</strain>
    </source>
</reference>
<organism evidence="1 2">
    <name type="scientific">Mycena rosella</name>
    <name type="common">Pink bonnet</name>
    <name type="synonym">Agaricus rosellus</name>
    <dbReference type="NCBI Taxonomy" id="1033263"/>
    <lineage>
        <taxon>Eukaryota</taxon>
        <taxon>Fungi</taxon>
        <taxon>Dikarya</taxon>
        <taxon>Basidiomycota</taxon>
        <taxon>Agaricomycotina</taxon>
        <taxon>Agaricomycetes</taxon>
        <taxon>Agaricomycetidae</taxon>
        <taxon>Agaricales</taxon>
        <taxon>Marasmiineae</taxon>
        <taxon>Mycenaceae</taxon>
        <taxon>Mycena</taxon>
    </lineage>
</organism>
<evidence type="ECO:0000313" key="2">
    <source>
        <dbReference type="Proteomes" id="UP001221757"/>
    </source>
</evidence>
<accession>A0AAD7GDI8</accession>
<keyword evidence="2" id="KW-1185">Reference proteome</keyword>
<dbReference type="EMBL" id="JARKIE010000118">
    <property type="protein sequence ID" value="KAJ7681399.1"/>
    <property type="molecule type" value="Genomic_DNA"/>
</dbReference>
<protein>
    <submittedName>
        <fullName evidence="1">Uncharacterized protein</fullName>
    </submittedName>
</protein>
<dbReference type="Proteomes" id="UP001221757">
    <property type="component" value="Unassembled WGS sequence"/>
</dbReference>
<comment type="caution">
    <text evidence="1">The sequence shown here is derived from an EMBL/GenBank/DDBJ whole genome shotgun (WGS) entry which is preliminary data.</text>
</comment>
<proteinExistence type="predicted"/>
<evidence type="ECO:0000313" key="1">
    <source>
        <dbReference type="EMBL" id="KAJ7681399.1"/>
    </source>
</evidence>
<sequence>TFGHGFKCVISLGAVLSNSSPPNFDAEPLFTIPDYDTAVPPAPADAAIGSFEYDLQHNYQLRWASWDAMRAWMKAEQRDKSIEFLRKESPPRHSSNTAWDTTTVYICARQGTGGKSRYHPKNSWERKISSKRTGCPCRLTVKTYPGTAELLGFYKAQHSHATGDENLKYTRLDVETRAEIEKLLRQGMDPKKVVHYIPLLLEQRR</sequence>
<name>A0AAD7GDI8_MYCRO</name>
<feature type="non-terminal residue" evidence="1">
    <location>
        <position position="1"/>
    </location>
</feature>
<dbReference type="AlphaFoldDB" id="A0AAD7GDI8"/>
<gene>
    <name evidence="1" type="ORF">B0H17DRAFT_943057</name>
</gene>